<proteinExistence type="predicted"/>
<dbReference type="AlphaFoldDB" id="A0A0A8ZIG2"/>
<sequence>MSIVVHLILSNICSLIKVWELPKSSNISNT</sequence>
<reference evidence="1" key="2">
    <citation type="journal article" date="2015" name="Data Brief">
        <title>Shoot transcriptome of the giant reed, Arundo donax.</title>
        <authorList>
            <person name="Barrero R.A."/>
            <person name="Guerrero F.D."/>
            <person name="Moolhuijzen P."/>
            <person name="Goolsby J.A."/>
            <person name="Tidwell J."/>
            <person name="Bellgard S.E."/>
            <person name="Bellgard M.I."/>
        </authorList>
    </citation>
    <scope>NUCLEOTIDE SEQUENCE</scope>
    <source>
        <tissue evidence="1">Shoot tissue taken approximately 20 cm above the soil surface</tissue>
    </source>
</reference>
<reference evidence="1" key="1">
    <citation type="submission" date="2014-09" db="EMBL/GenBank/DDBJ databases">
        <authorList>
            <person name="Magalhaes I.L.F."/>
            <person name="Oliveira U."/>
            <person name="Santos F.R."/>
            <person name="Vidigal T.H.D.A."/>
            <person name="Brescovit A.D."/>
            <person name="Santos A.J."/>
        </authorList>
    </citation>
    <scope>NUCLEOTIDE SEQUENCE</scope>
    <source>
        <tissue evidence="1">Shoot tissue taken approximately 20 cm above the soil surface</tissue>
    </source>
</reference>
<accession>A0A0A8ZIG2</accession>
<name>A0A0A8ZIG2_ARUDO</name>
<dbReference type="EMBL" id="GBRH01260402">
    <property type="protein sequence ID" value="JAD37493.1"/>
    <property type="molecule type" value="Transcribed_RNA"/>
</dbReference>
<evidence type="ECO:0000313" key="1">
    <source>
        <dbReference type="EMBL" id="JAD37493.1"/>
    </source>
</evidence>
<protein>
    <submittedName>
        <fullName evidence="1">Uncharacterized protein</fullName>
    </submittedName>
</protein>
<organism evidence="1">
    <name type="scientific">Arundo donax</name>
    <name type="common">Giant reed</name>
    <name type="synonym">Donax arundinaceus</name>
    <dbReference type="NCBI Taxonomy" id="35708"/>
    <lineage>
        <taxon>Eukaryota</taxon>
        <taxon>Viridiplantae</taxon>
        <taxon>Streptophyta</taxon>
        <taxon>Embryophyta</taxon>
        <taxon>Tracheophyta</taxon>
        <taxon>Spermatophyta</taxon>
        <taxon>Magnoliopsida</taxon>
        <taxon>Liliopsida</taxon>
        <taxon>Poales</taxon>
        <taxon>Poaceae</taxon>
        <taxon>PACMAD clade</taxon>
        <taxon>Arundinoideae</taxon>
        <taxon>Arundineae</taxon>
        <taxon>Arundo</taxon>
    </lineage>
</organism>